<comment type="function">
    <text evidence="9">Catalyzes the ATP-dependent amidation of the two carboxylate groups at positions a and c of cobyrinate, using either L-glutamine or ammonia as the nitrogen source.</text>
</comment>
<dbReference type="PANTHER" id="PTHR43873:SF1">
    <property type="entry name" value="COBYRINATE A,C-DIAMIDE SYNTHASE"/>
    <property type="match status" value="1"/>
</dbReference>
<dbReference type="Gene3D" id="3.40.50.880">
    <property type="match status" value="1"/>
</dbReference>
<keyword evidence="5 9" id="KW-0547">Nucleotide-binding</keyword>
<evidence type="ECO:0000259" key="10">
    <source>
        <dbReference type="Pfam" id="PF01656"/>
    </source>
</evidence>
<feature type="domain" description="CobQ/CobB/MinD/ParA nucleotide binding" evidence="10">
    <location>
        <begin position="6"/>
        <end position="193"/>
    </location>
</feature>
<evidence type="ECO:0000256" key="3">
    <source>
        <dbReference type="ARBA" id="ARBA00022573"/>
    </source>
</evidence>
<dbReference type="PANTHER" id="PTHR43873">
    <property type="entry name" value="COBYRINATE A,C-DIAMIDE SYNTHASE"/>
    <property type="match status" value="1"/>
</dbReference>
<evidence type="ECO:0000256" key="2">
    <source>
        <dbReference type="ARBA" id="ARBA00006205"/>
    </source>
</evidence>
<keyword evidence="7 9" id="KW-0460">Magnesium</keyword>
<feature type="active site" description="Nucleophile" evidence="9">
    <location>
        <position position="343"/>
    </location>
</feature>
<dbReference type="PROSITE" id="PS51274">
    <property type="entry name" value="GATASE_COBBQ"/>
    <property type="match status" value="1"/>
</dbReference>
<dbReference type="Pfam" id="PF07685">
    <property type="entry name" value="GATase_3"/>
    <property type="match status" value="1"/>
</dbReference>
<evidence type="ECO:0000256" key="9">
    <source>
        <dbReference type="HAMAP-Rule" id="MF_00027"/>
    </source>
</evidence>
<evidence type="ECO:0000256" key="1">
    <source>
        <dbReference type="ARBA" id="ARBA00001946"/>
    </source>
</evidence>
<keyword evidence="6 9" id="KW-0067">ATP-binding</keyword>
<dbReference type="Pfam" id="PF01656">
    <property type="entry name" value="CbiA"/>
    <property type="match status" value="1"/>
</dbReference>
<dbReference type="SUPFAM" id="SSF52317">
    <property type="entry name" value="Class I glutamine amidotransferase-like"/>
    <property type="match status" value="1"/>
</dbReference>
<dbReference type="GO" id="GO:0005524">
    <property type="term" value="F:ATP binding"/>
    <property type="evidence" value="ECO:0007669"/>
    <property type="project" value="UniProtKB-UniRule"/>
</dbReference>
<comment type="caution">
    <text evidence="12">The sequence shown here is derived from an EMBL/GenBank/DDBJ whole genome shotgun (WGS) entry which is preliminary data.</text>
</comment>
<dbReference type="InterPro" id="IPR029062">
    <property type="entry name" value="Class_I_gatase-like"/>
</dbReference>
<comment type="pathway">
    <text evidence="9">Cofactor biosynthesis; adenosylcobalamin biosynthesis; cob(II)yrinate a,c-diamide from sirohydrochlorin (anaerobic route): step 10/10.</text>
</comment>
<comment type="similarity">
    <text evidence="9">Belongs to the CobB/CbiA family.</text>
</comment>
<dbReference type="NCBIfam" id="TIGR00379">
    <property type="entry name" value="cobB"/>
    <property type="match status" value="1"/>
</dbReference>
<dbReference type="HAMAP" id="MF_00027">
    <property type="entry name" value="CobB_CbiA"/>
    <property type="match status" value="1"/>
</dbReference>
<sequence length="451" mass="46566">MPAPALMIAAPASGSGKTVVTLGLLRHLRDRGMAVASAKSGPDYIDPAFHAAASGRPCVNLDAWSMRPETLDALAARQAEGADLLIVEAAMGLFDGAPGPGSVGDGSAADLATRFGWPVVLVLDAGGQGFSAAAVLAGFKSFRADIRIAGVIFNRVGSPRHEAILRRAAAHAGLPVLGLVPRLPALALPSRHLGLVQAGEHAALETFLAAAGEAVGAGVDVEALRRVGWVREPRTQHGAAGALGSLTRTQPTGIPPLGQLIAVAQDTAFAFAYPHLLAAWREAGADILPFSPLADEAPDPAADAVYLPGGYPELHAGRLAGNRRFLDGLRLAAGQGRAIYGECGGYMVLGTGLTDAEGHRHAMAGLLPVETSFAERRLHLGYRRAALAAATPLGAAGTPWRGHEFHYASILSEGPGEALFEAWDAEGAPLGRLGRRAGSVFGSFFHLIDRA</sequence>
<evidence type="ECO:0000313" key="12">
    <source>
        <dbReference type="EMBL" id="MBW8727675.1"/>
    </source>
</evidence>
<comment type="cofactor">
    <cofactor evidence="1 9">
        <name>Mg(2+)</name>
        <dbReference type="ChEBI" id="CHEBI:18420"/>
    </cofactor>
</comment>
<dbReference type="GO" id="GO:0042242">
    <property type="term" value="F:cobyrinic acid a,c-diamide synthase activity"/>
    <property type="evidence" value="ECO:0007669"/>
    <property type="project" value="UniProtKB-UniRule"/>
</dbReference>
<comment type="domain">
    <text evidence="9">Comprises of two domains. The C-terminal domain contains the binding site for glutamine and catalyzes the hydrolysis of this substrate to glutamate and ammonia. The N-terminal domain is anticipated to bind ATP and cobyrinate and catalyzes the ultimate synthesis of the diamide product. The ammonia produced via the glutaminase domain is probably translocated to the adjacent domain via a molecular tunnel, where it reacts with an activated intermediate.</text>
</comment>
<feature type="site" description="Increases nucleophilicity of active site Cys" evidence="9">
    <location>
        <position position="446"/>
    </location>
</feature>
<comment type="catalytic activity">
    <reaction evidence="9">
        <text>cob(II)yrinate + 2 L-glutamine + 2 ATP + 2 H2O = cob(II)yrinate a,c diamide + 2 L-glutamate + 2 ADP + 2 phosphate + 2 H(+)</text>
        <dbReference type="Rhea" id="RHEA:26289"/>
        <dbReference type="ChEBI" id="CHEBI:15377"/>
        <dbReference type="ChEBI" id="CHEBI:15378"/>
        <dbReference type="ChEBI" id="CHEBI:29985"/>
        <dbReference type="ChEBI" id="CHEBI:30616"/>
        <dbReference type="ChEBI" id="CHEBI:43474"/>
        <dbReference type="ChEBI" id="CHEBI:58359"/>
        <dbReference type="ChEBI" id="CHEBI:58537"/>
        <dbReference type="ChEBI" id="CHEBI:58894"/>
        <dbReference type="ChEBI" id="CHEBI:456216"/>
        <dbReference type="EC" id="6.3.5.11"/>
    </reaction>
</comment>
<keyword evidence="4 9" id="KW-0436">Ligase</keyword>
<dbReference type="EMBL" id="JAEKLZ010000296">
    <property type="protein sequence ID" value="MBW8727675.1"/>
    <property type="molecule type" value="Genomic_DNA"/>
</dbReference>
<comment type="similarity">
    <text evidence="2">Belongs to the CobB/CobQ family. CobQ subfamily.</text>
</comment>
<comment type="miscellaneous">
    <text evidence="9">The a and c carboxylates of cobyrinate are activated for nucleophilic attack via formation of a phosphorylated intermediate by ATP. CbiA catalyzes first the amidation of the c-carboxylate, and then that of the a-carboxylate.</text>
</comment>
<name>A0A952FQY3_9PROT</name>
<evidence type="ECO:0000256" key="7">
    <source>
        <dbReference type="ARBA" id="ARBA00022842"/>
    </source>
</evidence>
<dbReference type="CDD" id="cd05388">
    <property type="entry name" value="CobB_N"/>
    <property type="match status" value="1"/>
</dbReference>
<dbReference type="Gene3D" id="3.40.50.300">
    <property type="entry name" value="P-loop containing nucleotide triphosphate hydrolases"/>
    <property type="match status" value="1"/>
</dbReference>
<accession>A0A952FQY3</accession>
<dbReference type="GO" id="GO:0009236">
    <property type="term" value="P:cobalamin biosynthetic process"/>
    <property type="evidence" value="ECO:0007669"/>
    <property type="project" value="UniProtKB-UniRule"/>
</dbReference>
<reference evidence="12" key="1">
    <citation type="submission" date="2020-06" db="EMBL/GenBank/DDBJ databases">
        <title>Stable isotope informed genome-resolved metagenomics uncovers potential trophic interactions in rhizosphere soil.</title>
        <authorList>
            <person name="Starr E.P."/>
            <person name="Shi S."/>
            <person name="Blazewicz S.J."/>
            <person name="Koch B.J."/>
            <person name="Probst A.J."/>
            <person name="Hungate B.A."/>
            <person name="Pett-Ridge J."/>
            <person name="Firestone M.K."/>
            <person name="Banfield J.F."/>
        </authorList>
    </citation>
    <scope>NUCLEOTIDE SEQUENCE</scope>
    <source>
        <strain evidence="12">YM_69_17</strain>
    </source>
</reference>
<feature type="domain" description="CobB/CobQ-like glutamine amidotransferase" evidence="11">
    <location>
        <begin position="261"/>
        <end position="448"/>
    </location>
</feature>
<evidence type="ECO:0000256" key="8">
    <source>
        <dbReference type="ARBA" id="ARBA00022962"/>
    </source>
</evidence>
<proteinExistence type="inferred from homology"/>
<dbReference type="InterPro" id="IPR004484">
    <property type="entry name" value="CbiA/CobB_synth"/>
</dbReference>
<gene>
    <name evidence="9" type="primary">cbiA</name>
    <name evidence="12" type="ORF">JF625_21320</name>
</gene>
<dbReference type="SUPFAM" id="SSF52540">
    <property type="entry name" value="P-loop containing nucleoside triphosphate hydrolases"/>
    <property type="match status" value="1"/>
</dbReference>
<dbReference type="NCBIfam" id="NF002204">
    <property type="entry name" value="PRK01077.1"/>
    <property type="match status" value="1"/>
</dbReference>
<evidence type="ECO:0000313" key="13">
    <source>
        <dbReference type="Proteomes" id="UP000700706"/>
    </source>
</evidence>
<organism evidence="12 13">
    <name type="scientific">Inquilinus limosus</name>
    <dbReference type="NCBI Taxonomy" id="171674"/>
    <lineage>
        <taxon>Bacteria</taxon>
        <taxon>Pseudomonadati</taxon>
        <taxon>Pseudomonadota</taxon>
        <taxon>Alphaproteobacteria</taxon>
        <taxon>Rhodospirillales</taxon>
        <taxon>Rhodospirillaceae</taxon>
        <taxon>Inquilinus</taxon>
    </lineage>
</organism>
<evidence type="ECO:0000256" key="6">
    <source>
        <dbReference type="ARBA" id="ARBA00022840"/>
    </source>
</evidence>
<protein>
    <recommendedName>
        <fullName evidence="9">Cobyrinate a,c-diamide synthase</fullName>
        <ecNumber evidence="9">6.3.5.11</ecNumber>
    </recommendedName>
    <alternativeName>
        <fullName evidence="9">Cobyrinic acid a,c-diamide synthetase</fullName>
    </alternativeName>
</protein>
<dbReference type="InterPro" id="IPR027417">
    <property type="entry name" value="P-loop_NTPase"/>
</dbReference>
<dbReference type="AlphaFoldDB" id="A0A952FQY3"/>
<keyword evidence="3 9" id="KW-0169">Cobalamin biosynthesis</keyword>
<dbReference type="EC" id="6.3.5.11" evidence="9"/>
<dbReference type="InterPro" id="IPR011698">
    <property type="entry name" value="GATase_3"/>
</dbReference>
<dbReference type="InterPro" id="IPR002586">
    <property type="entry name" value="CobQ/CobB/MinD/ParA_Nub-bd_dom"/>
</dbReference>
<evidence type="ECO:0000259" key="11">
    <source>
        <dbReference type="Pfam" id="PF07685"/>
    </source>
</evidence>
<evidence type="ECO:0000256" key="4">
    <source>
        <dbReference type="ARBA" id="ARBA00022598"/>
    </source>
</evidence>
<dbReference type="Proteomes" id="UP000700706">
    <property type="component" value="Unassembled WGS sequence"/>
</dbReference>
<keyword evidence="8 9" id="KW-0315">Glutamine amidotransferase</keyword>
<evidence type="ECO:0000256" key="5">
    <source>
        <dbReference type="ARBA" id="ARBA00022741"/>
    </source>
</evidence>